<evidence type="ECO:0000256" key="2">
    <source>
        <dbReference type="ARBA" id="ARBA00022747"/>
    </source>
</evidence>
<dbReference type="GO" id="GO:0009036">
    <property type="term" value="F:type II site-specific deoxyribonuclease activity"/>
    <property type="evidence" value="ECO:0007669"/>
    <property type="project" value="InterPro"/>
</dbReference>
<evidence type="ECO:0000256" key="5">
    <source>
        <dbReference type="ARBA" id="ARBA00093760"/>
    </source>
</evidence>
<evidence type="ECO:0000313" key="7">
    <source>
        <dbReference type="EMBL" id="OGY67361.1"/>
    </source>
</evidence>
<feature type="non-terminal residue" evidence="7">
    <location>
        <position position="1"/>
    </location>
</feature>
<name>A0A1G1ZSA7_9BACT</name>
<reference evidence="7 8" key="1">
    <citation type="journal article" date="2016" name="Nat. Commun.">
        <title>Thousands of microbial genomes shed light on interconnected biogeochemical processes in an aquifer system.</title>
        <authorList>
            <person name="Anantharaman K."/>
            <person name="Brown C.T."/>
            <person name="Hug L.A."/>
            <person name="Sharon I."/>
            <person name="Castelle C.J."/>
            <person name="Probst A.J."/>
            <person name="Thomas B.C."/>
            <person name="Singh A."/>
            <person name="Wilkins M.J."/>
            <person name="Karaoz U."/>
            <person name="Brodie E.L."/>
            <person name="Williams K.H."/>
            <person name="Hubbard S.S."/>
            <person name="Banfield J.F."/>
        </authorList>
    </citation>
    <scope>NUCLEOTIDE SEQUENCE [LARGE SCALE GENOMIC DNA]</scope>
</reference>
<evidence type="ECO:0000313" key="8">
    <source>
        <dbReference type="Proteomes" id="UP000176284"/>
    </source>
</evidence>
<evidence type="ECO:0000256" key="3">
    <source>
        <dbReference type="ARBA" id="ARBA00022759"/>
    </source>
</evidence>
<dbReference type="EMBL" id="MHJM01000027">
    <property type="protein sequence ID" value="OGY67361.1"/>
    <property type="molecule type" value="Genomic_DNA"/>
</dbReference>
<keyword evidence="2" id="KW-0680">Restriction system</keyword>
<organism evidence="7 8">
    <name type="scientific">Candidatus Harrisonbacteria bacterium RIFCSPLOWO2_02_FULL_45_10c</name>
    <dbReference type="NCBI Taxonomy" id="1798410"/>
    <lineage>
        <taxon>Bacteria</taxon>
        <taxon>Candidatus Harrisoniibacteriota</taxon>
    </lineage>
</organism>
<comment type="caution">
    <text evidence="7">The sequence shown here is derived from an EMBL/GenBank/DDBJ whole genome shotgun (WGS) entry which is preliminary data.</text>
</comment>
<keyword evidence="3" id="KW-0255">Endonuclease</keyword>
<protein>
    <recommendedName>
        <fullName evidence="6">type II site-specific deoxyribonuclease</fullName>
        <ecNumber evidence="6">3.1.21.4</ecNumber>
    </recommendedName>
</protein>
<keyword evidence="1" id="KW-0540">Nuclease</keyword>
<evidence type="ECO:0000256" key="6">
    <source>
        <dbReference type="ARBA" id="ARBA00093790"/>
    </source>
</evidence>
<dbReference type="InterPro" id="IPR019045">
    <property type="entry name" value="Restrct_endonuc_II_HinfI"/>
</dbReference>
<dbReference type="Pfam" id="PF09520">
    <property type="entry name" value="RE_TdeIII"/>
    <property type="match status" value="1"/>
</dbReference>
<sequence>LIKKIMKKIESYDFSKTSGNPFIDLIFGKYSNLKSFIHGMATTLGSDYEIIARKIGQANPRFVEAKKIAFIGKISNGESAAIKHIAKDLEEKETDANYDREIAEIYKAAQKDIRDTKITIDLFLKDKNGKEYYIEMKGPDPNKKEVRAAKEDLLNVVAMKKREVKLEDFNKKVSIIFGVYYNNNEGEYKNWKVSPMFEKNNGLLVQEEFWDFIGGSGTFEELLKVIEEVRDEVKPIIKKAIDGI</sequence>
<comment type="catalytic activity">
    <reaction evidence="5">
        <text>Endonucleolytic cleavage of DNA to give specific double-stranded fragments with terminal 5'-phosphates.</text>
        <dbReference type="EC" id="3.1.21.4"/>
    </reaction>
</comment>
<evidence type="ECO:0000256" key="4">
    <source>
        <dbReference type="ARBA" id="ARBA00022801"/>
    </source>
</evidence>
<dbReference type="GO" id="GO:0003677">
    <property type="term" value="F:DNA binding"/>
    <property type="evidence" value="ECO:0007669"/>
    <property type="project" value="InterPro"/>
</dbReference>
<dbReference type="AlphaFoldDB" id="A0A1G1ZSA7"/>
<dbReference type="Proteomes" id="UP000176284">
    <property type="component" value="Unassembled WGS sequence"/>
</dbReference>
<proteinExistence type="predicted"/>
<dbReference type="EC" id="3.1.21.4" evidence="6"/>
<dbReference type="GO" id="GO:0009307">
    <property type="term" value="P:DNA restriction-modification system"/>
    <property type="evidence" value="ECO:0007669"/>
    <property type="project" value="InterPro"/>
</dbReference>
<accession>A0A1G1ZSA7</accession>
<gene>
    <name evidence="7" type="ORF">A3H63_02755</name>
</gene>
<keyword evidence="4" id="KW-0378">Hydrolase</keyword>
<evidence type="ECO:0000256" key="1">
    <source>
        <dbReference type="ARBA" id="ARBA00022722"/>
    </source>
</evidence>